<dbReference type="InterPro" id="IPR002577">
    <property type="entry name" value="HTH_HxlR"/>
</dbReference>
<sequence>MEKVGMVEETALLSERVRRGNLMAVDCPSRTVLRHVTSRWGVLVLMALEGETRRFSQLRRQIGGVNERMLAQTLQWLEADGLVNRVAHDVVPPHVEYSLTPLGTQAAAKVRDLADWLERSTPTIVEGWSRTPPTE</sequence>
<reference evidence="5 6" key="1">
    <citation type="submission" date="2018-12" db="EMBL/GenBank/DDBJ databases">
        <title>Hymenobacter gummosus sp. nov., isolated from a spring.</title>
        <authorList>
            <person name="Nie L."/>
        </authorList>
    </citation>
    <scope>NUCLEOTIDE SEQUENCE [LARGE SCALE GENOMIC DNA]</scope>
    <source>
        <strain evidence="5 6">KCTC 52166</strain>
    </source>
</reference>
<dbReference type="InterPro" id="IPR036388">
    <property type="entry name" value="WH-like_DNA-bd_sf"/>
</dbReference>
<dbReference type="PROSITE" id="PS51118">
    <property type="entry name" value="HTH_HXLR"/>
    <property type="match status" value="1"/>
</dbReference>
<dbReference type="InterPro" id="IPR036390">
    <property type="entry name" value="WH_DNA-bd_sf"/>
</dbReference>
<protein>
    <submittedName>
        <fullName evidence="5">Transcriptional regulator</fullName>
    </submittedName>
</protein>
<name>A0A3S0JHB2_9BACT</name>
<evidence type="ECO:0000256" key="3">
    <source>
        <dbReference type="ARBA" id="ARBA00023163"/>
    </source>
</evidence>
<comment type="caution">
    <text evidence="5">The sequence shown here is derived from an EMBL/GenBank/DDBJ whole genome shotgun (WGS) entry which is preliminary data.</text>
</comment>
<feature type="domain" description="HTH hxlR-type" evidence="4">
    <location>
        <begin position="27"/>
        <end position="125"/>
    </location>
</feature>
<keyword evidence="6" id="KW-1185">Reference proteome</keyword>
<evidence type="ECO:0000313" key="6">
    <source>
        <dbReference type="Proteomes" id="UP000282184"/>
    </source>
</evidence>
<organism evidence="5 6">
    <name type="scientific">Hymenobacter gummosus</name>
    <dbReference type="NCBI Taxonomy" id="1776032"/>
    <lineage>
        <taxon>Bacteria</taxon>
        <taxon>Pseudomonadati</taxon>
        <taxon>Bacteroidota</taxon>
        <taxon>Cytophagia</taxon>
        <taxon>Cytophagales</taxon>
        <taxon>Hymenobacteraceae</taxon>
        <taxon>Hymenobacter</taxon>
    </lineage>
</organism>
<dbReference type="Proteomes" id="UP000282184">
    <property type="component" value="Unassembled WGS sequence"/>
</dbReference>
<gene>
    <name evidence="5" type="ORF">EJV47_01780</name>
</gene>
<accession>A0A3S0JHB2</accession>
<evidence type="ECO:0000256" key="1">
    <source>
        <dbReference type="ARBA" id="ARBA00023015"/>
    </source>
</evidence>
<dbReference type="PANTHER" id="PTHR33204">
    <property type="entry name" value="TRANSCRIPTIONAL REGULATOR, MARR FAMILY"/>
    <property type="match status" value="1"/>
</dbReference>
<dbReference type="GO" id="GO:0003677">
    <property type="term" value="F:DNA binding"/>
    <property type="evidence" value="ECO:0007669"/>
    <property type="project" value="UniProtKB-KW"/>
</dbReference>
<evidence type="ECO:0000256" key="2">
    <source>
        <dbReference type="ARBA" id="ARBA00023125"/>
    </source>
</evidence>
<dbReference type="Gene3D" id="1.10.10.10">
    <property type="entry name" value="Winged helix-like DNA-binding domain superfamily/Winged helix DNA-binding domain"/>
    <property type="match status" value="1"/>
</dbReference>
<proteinExistence type="predicted"/>
<dbReference type="RefSeq" id="WP_126691420.1">
    <property type="nucleotide sequence ID" value="NZ_RXOF01000001.1"/>
</dbReference>
<evidence type="ECO:0000259" key="4">
    <source>
        <dbReference type="PROSITE" id="PS51118"/>
    </source>
</evidence>
<dbReference type="OrthoDB" id="8231503at2"/>
<dbReference type="AlphaFoldDB" id="A0A3S0JHB2"/>
<keyword evidence="3" id="KW-0804">Transcription</keyword>
<dbReference type="SUPFAM" id="SSF46785">
    <property type="entry name" value="Winged helix' DNA-binding domain"/>
    <property type="match status" value="1"/>
</dbReference>
<dbReference type="Pfam" id="PF01638">
    <property type="entry name" value="HxlR"/>
    <property type="match status" value="1"/>
</dbReference>
<evidence type="ECO:0000313" key="5">
    <source>
        <dbReference type="EMBL" id="RTQ53494.1"/>
    </source>
</evidence>
<keyword evidence="2" id="KW-0238">DNA-binding</keyword>
<keyword evidence="1" id="KW-0805">Transcription regulation</keyword>
<dbReference type="PANTHER" id="PTHR33204:SF37">
    <property type="entry name" value="HTH-TYPE TRANSCRIPTIONAL REGULATOR YODB"/>
    <property type="match status" value="1"/>
</dbReference>
<dbReference type="EMBL" id="RXOF01000001">
    <property type="protein sequence ID" value="RTQ53494.1"/>
    <property type="molecule type" value="Genomic_DNA"/>
</dbReference>